<dbReference type="Gene3D" id="1.10.10.10">
    <property type="entry name" value="Winged helix-like DNA-binding domain superfamily/Winged helix DNA-binding domain"/>
    <property type="match status" value="1"/>
</dbReference>
<evidence type="ECO:0000259" key="1">
    <source>
        <dbReference type="Pfam" id="PF14540"/>
    </source>
</evidence>
<dbReference type="Pfam" id="PF22339">
    <property type="entry name" value="YgxA-like_sub_bind"/>
    <property type="match status" value="1"/>
</dbReference>
<evidence type="ECO:0000313" key="4">
    <source>
        <dbReference type="EMBL" id="MDQ0216827.1"/>
    </source>
</evidence>
<evidence type="ECO:0000259" key="2">
    <source>
        <dbReference type="Pfam" id="PF18576"/>
    </source>
</evidence>
<feature type="domain" description="YgxA-like substrate binding" evidence="3">
    <location>
        <begin position="119"/>
        <end position="218"/>
    </location>
</feature>
<dbReference type="InterPro" id="IPR041143">
    <property type="entry name" value="YgxA_HTH"/>
</dbReference>
<sequence length="289" mass="34609">MEDILRSIYQEKASNPETLGILGVEKSYFSKPLTDTFDVVLFIILTESNQEIFIKHYKFDDKKAMMYIVTESKLKEWIVLGNNWKAMEWIHNGKVLFDRNEYIKKLKTELNDFPFHSRKIKMAIEFTKLIRRYMDGKSFFQNDQFIDAYNYIVHSLHHLARLSIIENGFHPELMVWNQVKQIEPEIYKLYEELLTSEETIQKRLELLFLASEFLISSKIEECTNHLIEIMRKRDYWSINDLISHPEIKHYAIDLPILLEFLIEKQLVAIKKIETKGKGIFHRYYQINNS</sequence>
<evidence type="ECO:0008006" key="6">
    <source>
        <dbReference type="Google" id="ProtNLM"/>
    </source>
</evidence>
<evidence type="ECO:0000259" key="3">
    <source>
        <dbReference type="Pfam" id="PF22339"/>
    </source>
</evidence>
<dbReference type="Gene3D" id="1.20.120.330">
    <property type="entry name" value="Nucleotidyltransferases domain 2"/>
    <property type="match status" value="1"/>
</dbReference>
<dbReference type="Gene3D" id="3.30.460.10">
    <property type="entry name" value="Beta Polymerase, domain 2"/>
    <property type="match status" value="1"/>
</dbReference>
<feature type="domain" description="YgxA-like helix-turn-helix" evidence="2">
    <location>
        <begin position="224"/>
        <end position="286"/>
    </location>
</feature>
<dbReference type="InterPro" id="IPR036388">
    <property type="entry name" value="WH-like_DNA-bd_sf"/>
</dbReference>
<dbReference type="InterPro" id="IPR029348">
    <property type="entry name" value="NTF-like"/>
</dbReference>
<dbReference type="Proteomes" id="UP001237207">
    <property type="component" value="Unassembled WGS sequence"/>
</dbReference>
<dbReference type="InterPro" id="IPR043519">
    <property type="entry name" value="NT_sf"/>
</dbReference>
<dbReference type="Pfam" id="PF18576">
    <property type="entry name" value="HTH_52"/>
    <property type="match status" value="1"/>
</dbReference>
<accession>A0AAJ1WI17</accession>
<organism evidence="4 5">
    <name type="scientific">Oikeobacillus pervagus</name>
    <dbReference type="NCBI Taxonomy" id="1325931"/>
    <lineage>
        <taxon>Bacteria</taxon>
        <taxon>Bacillati</taxon>
        <taxon>Bacillota</taxon>
        <taxon>Bacilli</taxon>
        <taxon>Bacillales</taxon>
        <taxon>Bacillaceae</taxon>
        <taxon>Oikeobacillus</taxon>
    </lineage>
</organism>
<evidence type="ECO:0000313" key="5">
    <source>
        <dbReference type="Proteomes" id="UP001237207"/>
    </source>
</evidence>
<dbReference type="InterPro" id="IPR054515">
    <property type="entry name" value="YgxA-like_substrate-bd"/>
</dbReference>
<dbReference type="EMBL" id="JAUSUC010000083">
    <property type="protein sequence ID" value="MDQ0216827.1"/>
    <property type="molecule type" value="Genomic_DNA"/>
</dbReference>
<name>A0AAJ1WI17_9BACI</name>
<gene>
    <name evidence="4" type="ORF">J2S13_003313</name>
</gene>
<dbReference type="AlphaFoldDB" id="A0AAJ1WI17"/>
<reference evidence="4" key="1">
    <citation type="submission" date="2023-07" db="EMBL/GenBank/DDBJ databases">
        <title>Genomic Encyclopedia of Type Strains, Phase IV (KMG-IV): sequencing the most valuable type-strain genomes for metagenomic binning, comparative biology and taxonomic classification.</title>
        <authorList>
            <person name="Goeker M."/>
        </authorList>
    </citation>
    <scope>NUCLEOTIDE SEQUENCE</scope>
    <source>
        <strain evidence="4">DSM 23947</strain>
    </source>
</reference>
<dbReference type="RefSeq" id="WP_307258912.1">
    <property type="nucleotide sequence ID" value="NZ_JAUSUC010000083.1"/>
</dbReference>
<protein>
    <recommendedName>
        <fullName evidence="6">Nucleotidyltransferase-like domain-containing protein</fullName>
    </recommendedName>
</protein>
<feature type="domain" description="Nucleotidyltransferase-like" evidence="1">
    <location>
        <begin position="1"/>
        <end position="118"/>
    </location>
</feature>
<dbReference type="Pfam" id="PF14540">
    <property type="entry name" value="NTF-like"/>
    <property type="match status" value="1"/>
</dbReference>
<proteinExistence type="predicted"/>
<keyword evidence="5" id="KW-1185">Reference proteome</keyword>
<comment type="caution">
    <text evidence="4">The sequence shown here is derived from an EMBL/GenBank/DDBJ whole genome shotgun (WGS) entry which is preliminary data.</text>
</comment>